<dbReference type="CDD" id="cd03801">
    <property type="entry name" value="GT4_PimA-like"/>
    <property type="match status" value="1"/>
</dbReference>
<evidence type="ECO:0000313" key="4">
    <source>
        <dbReference type="Proteomes" id="UP000002200"/>
    </source>
</evidence>
<feature type="domain" description="Glycosyl transferase family 1" evidence="2">
    <location>
        <begin position="622"/>
        <end position="796"/>
    </location>
</feature>
<evidence type="ECO:0000313" key="3">
    <source>
        <dbReference type="EMBL" id="AAO44257.1"/>
    </source>
</evidence>
<dbReference type="Gene3D" id="3.40.50.2000">
    <property type="entry name" value="Glycogen Phosphorylase B"/>
    <property type="match status" value="1"/>
</dbReference>
<dbReference type="GO" id="GO:0016757">
    <property type="term" value="F:glycosyltransferase activity"/>
    <property type="evidence" value="ECO:0007669"/>
    <property type="project" value="InterPro"/>
</dbReference>
<dbReference type="Proteomes" id="UP000002200">
    <property type="component" value="Chromosome"/>
</dbReference>
<reference evidence="3 4" key="1">
    <citation type="journal article" date="2003" name="Genome Res.">
        <title>Tropheryma whipplei twist: a human pathogenic Actinobacteria with a reduced genome.</title>
        <authorList>
            <person name="Raoult D."/>
            <person name="Ogata H."/>
            <person name="Audic S."/>
            <person name="Robert C."/>
            <person name="Suhre K."/>
            <person name="Drancourt M."/>
            <person name="Claverie J.-M."/>
        </authorList>
    </citation>
    <scope>NUCLEOTIDE SEQUENCE [LARGE SCALE GENOMIC DNA]</scope>
    <source>
        <strain evidence="3 4">Twist</strain>
    </source>
</reference>
<gene>
    <name evidence="3" type="ordered locus">TWT_160</name>
</gene>
<dbReference type="Pfam" id="PF00534">
    <property type="entry name" value="Glycos_transf_1"/>
    <property type="match status" value="1"/>
</dbReference>
<dbReference type="eggNOG" id="COG1215">
    <property type="taxonomic scope" value="Bacteria"/>
</dbReference>
<evidence type="ECO:0000256" key="1">
    <source>
        <dbReference type="ARBA" id="ARBA00022679"/>
    </source>
</evidence>
<dbReference type="AlphaFoldDB" id="Q83GT6"/>
<organism evidence="3 4">
    <name type="scientific">Tropheryma whipplei (strain Twist)</name>
    <name type="common">Whipple's bacillus</name>
    <dbReference type="NCBI Taxonomy" id="203267"/>
    <lineage>
        <taxon>Bacteria</taxon>
        <taxon>Bacillati</taxon>
        <taxon>Actinomycetota</taxon>
        <taxon>Actinomycetes</taxon>
        <taxon>Micrococcales</taxon>
        <taxon>Tropherymataceae</taxon>
        <taxon>Tropheryma</taxon>
    </lineage>
</organism>
<keyword evidence="4" id="KW-1185">Reference proteome</keyword>
<keyword evidence="1 3" id="KW-0808">Transferase</keyword>
<sequence>MCAQAHRLPVISTRRPYVSRVLQGRGCDLKETCVIVLDCYDKQNIEETISSLEAIGNSSDVYLVSPSGTSIPGIKTLKGSQVQVINSFIHKKQYEFYAFITAGSFPAQDWLDCALKSFDNRTGVVASRIDIKNPLTTEVAESKTCVLPDASSSHNHILQSPGSAQTSALCPCRYDFSYTGGVFEWLKTFLSGKLCARNNCREVFFGSFAGLVMRGDAFIQAKGFDFEGPISDIDLFWRINLLGWKVAYEENSRVALSLINFINNERELALNSPVYSSIAGPIRAKASNALCVIYKNLASETMHTGFIPAMHLLSVLAEVDTLPRSESAMPPRLQCEHEQLSTHAARKHDAHAVHASESLSGKCDAVFLKTPVNSFVDNIVAIERKRQEVQKTRVIPDHNLFRLIQVSQEHSAVLKVFGSEVIRRTRVLVITPDRVGRSMAGPAIRAWNISEVLSRLYEVRLVSSVPSESLDAPFEIFYIGNNQRQMAIHEKWADVIVFQGHILSQFPLLRRTKKFLIADVYDPMHLEQLEQAKNSPIEVWRAQFEGAASALEQQFLLADYFVCASERQRHFYLGQLMSAGKVSVEHYQEDPHLRNLIDVVPFGLSSVSPKKTRVCLRGVYPGIAENDKILIWAGGIYNWFDTETLIMAVADLSQRRDSVRLFFQGTKHPNPAVPEMSVVAQSRSLAQACNILDKYVFFNDTWVDYDDRQNYLLESDAGVTTHFDHVETTFSFRTRVLDYLWAGLPMVITDGDVFAQYVKEYNLGLVVEQGNVRSLADALEKILFDQDFILACKRNIEEFRRRFFWEEVLRPLIRRIDVPHTFKVDTRTKRDRKRIDNMPWGSRRNLALVRYYYRAGGVKMVFRKIVDRIRFLFGSR</sequence>
<dbReference type="InterPro" id="IPR029044">
    <property type="entry name" value="Nucleotide-diphossugar_trans"/>
</dbReference>
<dbReference type="PANTHER" id="PTHR12526:SF635">
    <property type="entry name" value="GLYCOSYL TRANSFERASE GROUP 1"/>
    <property type="match status" value="1"/>
</dbReference>
<evidence type="ECO:0000259" key="2">
    <source>
        <dbReference type="Pfam" id="PF00534"/>
    </source>
</evidence>
<dbReference type="InterPro" id="IPR001296">
    <property type="entry name" value="Glyco_trans_1"/>
</dbReference>
<dbReference type="PANTHER" id="PTHR12526">
    <property type="entry name" value="GLYCOSYLTRANSFERASE"/>
    <property type="match status" value="1"/>
</dbReference>
<dbReference type="Gene3D" id="3.90.550.10">
    <property type="entry name" value="Spore Coat Polysaccharide Biosynthesis Protein SpsA, Chain A"/>
    <property type="match status" value="1"/>
</dbReference>
<dbReference type="SUPFAM" id="SSF53448">
    <property type="entry name" value="Nucleotide-diphospho-sugar transferases"/>
    <property type="match status" value="1"/>
</dbReference>
<dbReference type="eggNOG" id="COG0438">
    <property type="taxonomic scope" value="Bacteria"/>
</dbReference>
<dbReference type="HOGENOM" id="CLU_328155_0_0_11"/>
<name>Q83GT6_TROWT</name>
<dbReference type="KEGG" id="twh:TWT_160"/>
<proteinExistence type="predicted"/>
<accession>Q83GT6</accession>
<protein>
    <submittedName>
        <fullName evidence="3">Glycosyltransferase domain-containing protein</fullName>
    </submittedName>
</protein>
<dbReference type="STRING" id="203267.TWT_160"/>
<dbReference type="SUPFAM" id="SSF53756">
    <property type="entry name" value="UDP-Glycosyltransferase/glycogen phosphorylase"/>
    <property type="match status" value="1"/>
</dbReference>
<dbReference type="EMBL" id="AE014184">
    <property type="protein sequence ID" value="AAO44257.1"/>
    <property type="molecule type" value="Genomic_DNA"/>
</dbReference>